<accession>A0A1I6LJJ9</accession>
<proteinExistence type="predicted"/>
<feature type="transmembrane region" description="Helical" evidence="1">
    <location>
        <begin position="96"/>
        <end position="122"/>
    </location>
</feature>
<keyword evidence="1" id="KW-0472">Membrane</keyword>
<gene>
    <name evidence="3" type="ORF">SAMN05216559_2792</name>
</gene>
<name>A0A1I6LJJ9_9EURY</name>
<dbReference type="RefSeq" id="WP_089817099.1">
    <property type="nucleotide sequence ID" value="NZ_FOZK01000002.1"/>
</dbReference>
<dbReference type="Proteomes" id="UP000199062">
    <property type="component" value="Unassembled WGS sequence"/>
</dbReference>
<keyword evidence="1" id="KW-1133">Transmembrane helix</keyword>
<feature type="domain" description="DUF7847" evidence="2">
    <location>
        <begin position="2"/>
        <end position="255"/>
    </location>
</feature>
<feature type="transmembrane region" description="Helical" evidence="1">
    <location>
        <begin position="271"/>
        <end position="291"/>
    </location>
</feature>
<feature type="transmembrane region" description="Helical" evidence="1">
    <location>
        <begin position="224"/>
        <end position="250"/>
    </location>
</feature>
<reference evidence="3 4" key="1">
    <citation type="submission" date="2016-10" db="EMBL/GenBank/DDBJ databases">
        <authorList>
            <person name="de Groot N.N."/>
        </authorList>
    </citation>
    <scope>NUCLEOTIDE SEQUENCE [LARGE SCALE GENOMIC DNA]</scope>
    <source>
        <strain evidence="3 4">CGMCC 1.10457</strain>
    </source>
</reference>
<dbReference type="EMBL" id="FOZK01000002">
    <property type="protein sequence ID" value="SFS03492.1"/>
    <property type="molecule type" value="Genomic_DNA"/>
</dbReference>
<feature type="transmembrane region" description="Helical" evidence="1">
    <location>
        <begin position="142"/>
        <end position="162"/>
    </location>
</feature>
<evidence type="ECO:0000313" key="4">
    <source>
        <dbReference type="Proteomes" id="UP000199062"/>
    </source>
</evidence>
<keyword evidence="4" id="KW-1185">Reference proteome</keyword>
<dbReference type="AlphaFoldDB" id="A0A1I6LJJ9"/>
<dbReference type="Pfam" id="PF25231">
    <property type="entry name" value="DUF7847"/>
    <property type="match status" value="1"/>
</dbReference>
<keyword evidence="1" id="KW-0812">Transmembrane</keyword>
<evidence type="ECO:0000259" key="2">
    <source>
        <dbReference type="Pfam" id="PF25231"/>
    </source>
</evidence>
<dbReference type="InterPro" id="IPR057169">
    <property type="entry name" value="DUF7847"/>
</dbReference>
<evidence type="ECO:0000256" key="1">
    <source>
        <dbReference type="SAM" id="Phobius"/>
    </source>
</evidence>
<feature type="transmembrane region" description="Helical" evidence="1">
    <location>
        <begin position="197"/>
        <end position="218"/>
    </location>
</feature>
<feature type="transmembrane region" description="Helical" evidence="1">
    <location>
        <begin position="47"/>
        <end position="71"/>
    </location>
</feature>
<organism evidence="3 4">
    <name type="scientific">Halomicrobium zhouii</name>
    <dbReference type="NCBI Taxonomy" id="767519"/>
    <lineage>
        <taxon>Archaea</taxon>
        <taxon>Methanobacteriati</taxon>
        <taxon>Methanobacteriota</taxon>
        <taxon>Stenosarchaea group</taxon>
        <taxon>Halobacteria</taxon>
        <taxon>Halobacteriales</taxon>
        <taxon>Haloarculaceae</taxon>
        <taxon>Halomicrobium</taxon>
    </lineage>
</organism>
<evidence type="ECO:0000313" key="3">
    <source>
        <dbReference type="EMBL" id="SFS03492.1"/>
    </source>
</evidence>
<sequence>MSLRRSVAPSLRATHPALFLVGFAVVALQSALSFALAAVEAPLSPVYSPLFALGGPLVVAVLTLPLAVGLYEPIREGTDGARETLRAAVRAIRRRYWTVLAANLTALAVAAGVALAGTALAFVLGTALRYAQYATGDPGQPVAVLTVWGFPILFAVFLAAGLPVTRFADVFATYEGEGPRAAWRPSAVFARRKPLSFLGYALATVVLLGTAQTLQYAFAQVDDVASLAAGIGAILAVGTVGFTLASALHVTYFERTVAPAVQAVPRVTTRWTRLAAVAVVLLAAVAGAGYVRAVDAGAGQAELQELPDDHEAAYAVAATNTREANHRRTVLARNATEPDSEWRKTSESAIDYDDRRASIFFYGEDPDVRVGSYHGEGTIAMPSGGGSWRGTFGPVTRERNDWTVIAMPGYAVSDPTDVAPVPKRGAAWSVAHSNASVLVYQSTTADDIRTAFSTSYAGMNGELANDSYLRVVVDRERGVVDTVRIRAHSLDSGNAYEYEMRYGAGETVDVERPEAIGSRSPLEWAWDVLYY</sequence>
<dbReference type="OrthoDB" id="387302at2157"/>
<protein>
    <recommendedName>
        <fullName evidence="2">DUF7847 domain-containing protein</fullName>
    </recommendedName>
</protein>